<feature type="compositionally biased region" description="Low complexity" evidence="3">
    <location>
        <begin position="1575"/>
        <end position="1587"/>
    </location>
</feature>
<dbReference type="PANTHER" id="PTHR10288">
    <property type="entry name" value="KH DOMAIN CONTAINING RNA BINDING PROTEIN"/>
    <property type="match status" value="1"/>
</dbReference>
<feature type="compositionally biased region" description="Pro residues" evidence="3">
    <location>
        <begin position="94"/>
        <end position="104"/>
    </location>
</feature>
<dbReference type="InterPro" id="IPR004088">
    <property type="entry name" value="KH_dom_type_1"/>
</dbReference>
<feature type="compositionally biased region" description="Polar residues" evidence="3">
    <location>
        <begin position="1398"/>
        <end position="1407"/>
    </location>
</feature>
<feature type="compositionally biased region" description="Low complexity" evidence="3">
    <location>
        <begin position="1595"/>
        <end position="1615"/>
    </location>
</feature>
<dbReference type="InterPro" id="IPR004087">
    <property type="entry name" value="KH_dom"/>
</dbReference>
<feature type="compositionally biased region" description="Polar residues" evidence="3">
    <location>
        <begin position="1325"/>
        <end position="1340"/>
    </location>
</feature>
<keyword evidence="6" id="KW-1185">Reference proteome</keyword>
<dbReference type="OrthoDB" id="10027144at2759"/>
<dbReference type="Gene3D" id="3.30.1370.10">
    <property type="entry name" value="K Homology domain, type 1"/>
    <property type="match status" value="10"/>
</dbReference>
<feature type="domain" description="K Homology" evidence="4">
    <location>
        <begin position="1243"/>
        <end position="1317"/>
    </location>
</feature>
<feature type="region of interest" description="Disordered" evidence="3">
    <location>
        <begin position="1319"/>
        <end position="1635"/>
    </location>
</feature>
<feature type="domain" description="K Homology" evidence="4">
    <location>
        <begin position="806"/>
        <end position="904"/>
    </location>
</feature>
<feature type="domain" description="K Homology" evidence="4">
    <location>
        <begin position="515"/>
        <end position="590"/>
    </location>
</feature>
<feature type="compositionally biased region" description="Polar residues" evidence="3">
    <location>
        <begin position="33"/>
        <end position="53"/>
    </location>
</feature>
<name>A0A507C1A4_9FUNG</name>
<feature type="domain" description="K Homology" evidence="4">
    <location>
        <begin position="909"/>
        <end position="980"/>
    </location>
</feature>
<dbReference type="InterPro" id="IPR036612">
    <property type="entry name" value="KH_dom_type_1_sf"/>
</dbReference>
<keyword evidence="1" id="KW-0677">Repeat</keyword>
<dbReference type="SUPFAM" id="SSF54791">
    <property type="entry name" value="Eukaryotic type KH-domain (KH-domain type I)"/>
    <property type="match status" value="8"/>
</dbReference>
<feature type="domain" description="K Homology" evidence="4">
    <location>
        <begin position="273"/>
        <end position="358"/>
    </location>
</feature>
<feature type="compositionally biased region" description="Low complexity" evidence="3">
    <location>
        <begin position="1517"/>
        <end position="1550"/>
    </location>
</feature>
<feature type="compositionally biased region" description="Polar residues" evidence="3">
    <location>
        <begin position="1417"/>
        <end position="1430"/>
    </location>
</feature>
<accession>A0A507C1A4</accession>
<feature type="compositionally biased region" description="Pro residues" evidence="3">
    <location>
        <begin position="1448"/>
        <end position="1459"/>
    </location>
</feature>
<dbReference type="PROSITE" id="PS50084">
    <property type="entry name" value="KH_TYPE_1"/>
    <property type="match status" value="8"/>
</dbReference>
<protein>
    <recommendedName>
        <fullName evidence="4">K Homology domain-containing protein</fullName>
    </recommendedName>
</protein>
<dbReference type="Pfam" id="PF00013">
    <property type="entry name" value="KH_1"/>
    <property type="match status" value="6"/>
</dbReference>
<dbReference type="SMART" id="SM00322">
    <property type="entry name" value="KH"/>
    <property type="match status" value="10"/>
</dbReference>
<proteinExistence type="predicted"/>
<dbReference type="STRING" id="1806994.A0A507C1A4"/>
<dbReference type="CDD" id="cd22407">
    <property type="entry name" value="KH-I_Vigilin_rpt3"/>
    <property type="match status" value="1"/>
</dbReference>
<organism evidence="5 6">
    <name type="scientific">Synchytrium microbalum</name>
    <dbReference type="NCBI Taxonomy" id="1806994"/>
    <lineage>
        <taxon>Eukaryota</taxon>
        <taxon>Fungi</taxon>
        <taxon>Fungi incertae sedis</taxon>
        <taxon>Chytridiomycota</taxon>
        <taxon>Chytridiomycota incertae sedis</taxon>
        <taxon>Chytridiomycetes</taxon>
        <taxon>Synchytriales</taxon>
        <taxon>Synchytriaceae</taxon>
        <taxon>Synchytrium</taxon>
    </lineage>
</organism>
<evidence type="ECO:0000256" key="3">
    <source>
        <dbReference type="SAM" id="MobiDB-lite"/>
    </source>
</evidence>
<comment type="caution">
    <text evidence="5">The sequence shown here is derived from an EMBL/GenBank/DDBJ whole genome shotgun (WGS) entry which is preliminary data.</text>
</comment>
<dbReference type="Proteomes" id="UP000319731">
    <property type="component" value="Unassembled WGS sequence"/>
</dbReference>
<evidence type="ECO:0000313" key="5">
    <source>
        <dbReference type="EMBL" id="TPX33201.1"/>
    </source>
</evidence>
<feature type="compositionally biased region" description="Polar residues" evidence="3">
    <location>
        <begin position="1"/>
        <end position="17"/>
    </location>
</feature>
<feature type="compositionally biased region" description="Low complexity" evidence="3">
    <location>
        <begin position="1460"/>
        <end position="1494"/>
    </location>
</feature>
<dbReference type="GeneID" id="42005082"/>
<feature type="domain" description="K Homology" evidence="4">
    <location>
        <begin position="188"/>
        <end position="269"/>
    </location>
</feature>
<evidence type="ECO:0000259" key="4">
    <source>
        <dbReference type="SMART" id="SM00322"/>
    </source>
</evidence>
<evidence type="ECO:0000256" key="1">
    <source>
        <dbReference type="ARBA" id="ARBA00022737"/>
    </source>
</evidence>
<reference evidence="5 6" key="1">
    <citation type="journal article" date="2019" name="Sci. Rep.">
        <title>Comparative genomics of chytrid fungi reveal insights into the obligate biotrophic and pathogenic lifestyle of Synchytrium endobioticum.</title>
        <authorList>
            <person name="van de Vossenberg B.T.L.H."/>
            <person name="Warris S."/>
            <person name="Nguyen H.D.T."/>
            <person name="van Gent-Pelzer M.P.E."/>
            <person name="Joly D.L."/>
            <person name="van de Geest H.C."/>
            <person name="Bonants P.J.M."/>
            <person name="Smith D.S."/>
            <person name="Levesque C.A."/>
            <person name="van der Lee T.A.J."/>
        </authorList>
    </citation>
    <scope>NUCLEOTIDE SEQUENCE [LARGE SCALE GENOMIC DNA]</scope>
    <source>
        <strain evidence="5 6">JEL517</strain>
    </source>
</reference>
<dbReference type="CDD" id="cd00105">
    <property type="entry name" value="KH-I"/>
    <property type="match status" value="1"/>
</dbReference>
<feature type="domain" description="K Homology" evidence="4">
    <location>
        <begin position="363"/>
        <end position="431"/>
    </location>
</feature>
<feature type="region of interest" description="Disordered" evidence="3">
    <location>
        <begin position="1"/>
        <end position="117"/>
    </location>
</feature>
<feature type="domain" description="K Homology" evidence="4">
    <location>
        <begin position="1091"/>
        <end position="1160"/>
    </location>
</feature>
<evidence type="ECO:0000313" key="6">
    <source>
        <dbReference type="Proteomes" id="UP000319731"/>
    </source>
</evidence>
<dbReference type="EMBL" id="QEAO01000022">
    <property type="protein sequence ID" value="TPX33201.1"/>
    <property type="molecule type" value="Genomic_DNA"/>
</dbReference>
<feature type="domain" description="K Homology" evidence="4">
    <location>
        <begin position="604"/>
        <end position="679"/>
    </location>
</feature>
<dbReference type="CDD" id="cd22408">
    <property type="entry name" value="KH-I_Vigilin_rpt4"/>
    <property type="match status" value="1"/>
</dbReference>
<evidence type="ECO:0000256" key="2">
    <source>
        <dbReference type="PROSITE-ProRule" id="PRU00117"/>
    </source>
</evidence>
<dbReference type="GO" id="GO:0003723">
    <property type="term" value="F:RNA binding"/>
    <property type="evidence" value="ECO:0007669"/>
    <property type="project" value="UniProtKB-UniRule"/>
</dbReference>
<gene>
    <name evidence="5" type="ORF">SmJEL517_g03857</name>
</gene>
<sequence>MDETHQPSSSAFQQLQHELQFGSPETPVEPALSASNELHGTLASNVRGNQQPTFGPGGDGASSSPPSSAASKVDLKNEELFPSLPKASGTKPPAWIPPPRPPPTTTTTSSKANGRSRVLPQEKFDVAASLLATNRKATPTEVAKATASKYSGASIDCLTKKSGLSFTVTAKADMLPLIRREILSAVCAQVTQTFMVPPAVRPFIIGKGGSNLHALVTRTMTKITIPRQAPADASPEETQQQDEEDQPVIIIGDPEGVELAKKEIDAIVSERTSKHVGRVNIDRAYQPFVAGPGNATFEELQNEFGVRIHMAPILGNEKAAAEPKKDKDGKVNNPDEIVIIGERDAVRQIEERLKQIHEDVKRRIKTSSLQVSKKQHRFVIGQRGSGLQEIFKETGCAVDVPPASDPSEMIAVRGAEDRIGKAIQAVYARANSTIIEEVDIRSLVPIGTDPIHLVRQISMKYRDFLKELETAHSASIINTTSPSNGPMFEIHAKSRADTDAARNPLKKLISELGRELVFVPITIPREMHKYVVGKGGANIQRLRANPQYSGLLADVVVSNDDKESDDVVIVVRRNPASKNAEAEAIAMATRVKDDLVVQATALADLATHVLDVEGKYHGRIIGAGGTSLKSLLGPYGDRVVIRFPDAKTEDASVNKHAITIRGPKGDVPKVVETLQAMLVEWKRLEALSSFKEVITVPVGTAQKTVGASGNAIGWLAKAIREKLAEGPEKDRKSVEDAGASAGGFLNMRVEVSESAKGDIITIYGPKVVVTMAKPLIAERAVAIANTVTLAVHIFDLINAEAKTLLAGQSDILDFKTRMVRRVIGQSQRNLKKLEDRHSVSIHLKLKKPAPKKLEESTLDADSSPVVSDSNDAAFDDGFADGVIEIKGMKKEVESAKKELVELTEYEVLHSYSKTFHIPHNALPHVVGKGGGRIASLRQTYDVQVDIIEDPSTKPPSTRVTIEGSPKNVELAHAKILETVTDTVAVETCAFPLPSHLHKHVIGPGGQRIKAIVDAAGGPDKAKVQFPKMGAFEGANEVELKGSSATLQILKDELQKVIQEIVGVAGLDSPDSDSIGGNGMTSFTPSTSISGESIEQVISIPITEAPRVIGKNGETAIAIMKKNNVTIYILPPQGNEAQVRIVGKRDTDIESAKAEVLSKLRTTVTISLPALVMEAFQAGGLSRDVYVASIAELAKQLKANMGVTVELSNGLSRGKTTDGGVVVRGGETLPAALKEVQKLLNDIGQHAAHMPIDNTMRPHVIGREGRNLVRMRAESGAYIELLKVPSEGRNSVTRDVVVIRGTPESVELATQLVNDILKDQEKRRSQSVTASSTRQPTSLTSFAAPANGTPARIDDETSSEGGMSIGTGSIAEGSGVPGWSGRPAMQHRRRVNKHDESNKSNNISQNSAAVLPAAATMTPPSRSHSDTQWQDVKSRKARAAPADGKQPIPGTPTPQPPQQQPVPTHSISSSVVESVTVPETVSVSSQQQSNSVSASKPKKVKQQQNLPPGAAPPKQHHPQPAVTAPAVVTPPISVPVETAKPTTPETTTTPEKPAEDEWSTVSSVRKFKDNRKKAEAAATPSATPSVASNTRPVTPAPADATPATDASSESGAGTAAKKPKKKKSKAATQLNGSSDS</sequence>
<feature type="compositionally biased region" description="Low complexity" evidence="3">
    <location>
        <begin position="61"/>
        <end position="71"/>
    </location>
</feature>
<feature type="domain" description="K Homology" evidence="4">
    <location>
        <begin position="984"/>
        <end position="1058"/>
    </location>
</feature>
<keyword evidence="2" id="KW-0694">RNA-binding</keyword>
<dbReference type="RefSeq" id="XP_031024243.1">
    <property type="nucleotide sequence ID" value="XM_031169785.1"/>
</dbReference>